<dbReference type="OrthoDB" id="10047678at2759"/>
<dbReference type="SUPFAM" id="SSF144206">
    <property type="entry name" value="NOB1 zinc finger-like"/>
    <property type="match status" value="1"/>
</dbReference>
<reference evidence="1" key="1">
    <citation type="submission" date="2021-02" db="EMBL/GenBank/DDBJ databases">
        <authorList>
            <person name="Nowell W R."/>
        </authorList>
    </citation>
    <scope>NUCLEOTIDE SEQUENCE</scope>
</reference>
<dbReference type="Proteomes" id="UP000663832">
    <property type="component" value="Unassembled WGS sequence"/>
</dbReference>
<evidence type="ECO:0000313" key="1">
    <source>
        <dbReference type="EMBL" id="CAF1568770.1"/>
    </source>
</evidence>
<dbReference type="InterPro" id="IPR036283">
    <property type="entry name" value="NOB1_Zf-like_sf"/>
</dbReference>
<protein>
    <submittedName>
        <fullName evidence="1">Uncharacterized protein</fullName>
    </submittedName>
</protein>
<dbReference type="EMBL" id="CAJNOI010005646">
    <property type="protein sequence ID" value="CAF1568770.1"/>
    <property type="molecule type" value="Genomic_DNA"/>
</dbReference>
<organism evidence="1 4">
    <name type="scientific">Adineta steineri</name>
    <dbReference type="NCBI Taxonomy" id="433720"/>
    <lineage>
        <taxon>Eukaryota</taxon>
        <taxon>Metazoa</taxon>
        <taxon>Spiralia</taxon>
        <taxon>Gnathifera</taxon>
        <taxon>Rotifera</taxon>
        <taxon>Eurotatoria</taxon>
        <taxon>Bdelloidea</taxon>
        <taxon>Adinetida</taxon>
        <taxon>Adinetidae</taxon>
        <taxon>Adineta</taxon>
    </lineage>
</organism>
<comment type="caution">
    <text evidence="1">The sequence shown here is derived from an EMBL/GenBank/DDBJ whole genome shotgun (WGS) entry which is preliminary data.</text>
</comment>
<dbReference type="Proteomes" id="UP000663877">
    <property type="component" value="Unassembled WGS sequence"/>
</dbReference>
<proteinExistence type="predicted"/>
<dbReference type="AlphaFoldDB" id="A0A815YEH5"/>
<accession>A0A815YEH5</accession>
<evidence type="ECO:0000313" key="4">
    <source>
        <dbReference type="Proteomes" id="UP000663877"/>
    </source>
</evidence>
<evidence type="ECO:0000313" key="3">
    <source>
        <dbReference type="Proteomes" id="UP000663832"/>
    </source>
</evidence>
<gene>
    <name evidence="1" type="ORF">BJG266_LOCUS47558</name>
    <name evidence="2" type="ORF">QVE165_LOCUS64599</name>
</gene>
<name>A0A815YEH5_9BILA</name>
<evidence type="ECO:0000313" key="2">
    <source>
        <dbReference type="EMBL" id="CAF1667841.1"/>
    </source>
</evidence>
<keyword evidence="3" id="KW-1185">Reference proteome</keyword>
<sequence>MILGICFIIVAETTPNSDSNLNSKLLCIGILSVHLGLWPPCVACCMIGRQHDRELLQAVKKESIKYSCRSPTPCGWRLESSTSRIERKGNAFSHLAIDIGRSMIAEGVMHHSKQVAPASITLFQHEDNSAPPPYSDQFPRFCSQCHVPRSDLTAKFCPSCGHSFNRY</sequence>
<dbReference type="EMBL" id="CAJNOM010006054">
    <property type="protein sequence ID" value="CAF1667841.1"/>
    <property type="molecule type" value="Genomic_DNA"/>
</dbReference>